<keyword evidence="4" id="KW-1003">Cell membrane</keyword>
<keyword evidence="7" id="KW-0479">Metal-binding</keyword>
<reference evidence="15" key="1">
    <citation type="journal article" date="2020" name="mSystems">
        <title>Genome- and Community-Level Interaction Insights into Carbon Utilization and Element Cycling Functions of Hydrothermarchaeota in Hydrothermal Sediment.</title>
        <authorList>
            <person name="Zhou Z."/>
            <person name="Liu Y."/>
            <person name="Xu W."/>
            <person name="Pan J."/>
            <person name="Luo Z.H."/>
            <person name="Li M."/>
        </authorList>
    </citation>
    <scope>NUCLEOTIDE SEQUENCE [LARGE SCALE GENOMIC DNA]</scope>
    <source>
        <strain evidence="15">HyVt-460</strain>
    </source>
</reference>
<feature type="transmembrane region" description="Helical" evidence="13">
    <location>
        <begin position="100"/>
        <end position="124"/>
    </location>
</feature>
<dbReference type="PANTHER" id="PTHR35864">
    <property type="entry name" value="ZINC METALLOPROTEASE MJ0611-RELATED"/>
    <property type="match status" value="1"/>
</dbReference>
<gene>
    <name evidence="15" type="ORF">ENJ15_01000</name>
</gene>
<dbReference type="GO" id="GO:0005886">
    <property type="term" value="C:plasma membrane"/>
    <property type="evidence" value="ECO:0007669"/>
    <property type="project" value="UniProtKB-SubCell"/>
</dbReference>
<keyword evidence="9" id="KW-0862">Zinc</keyword>
<evidence type="ECO:0000256" key="13">
    <source>
        <dbReference type="SAM" id="Phobius"/>
    </source>
</evidence>
<dbReference type="Proteomes" id="UP000885771">
    <property type="component" value="Unassembled WGS sequence"/>
</dbReference>
<proteinExistence type="inferred from homology"/>
<feature type="transmembrane region" description="Helical" evidence="13">
    <location>
        <begin position="174"/>
        <end position="191"/>
    </location>
</feature>
<dbReference type="PANTHER" id="PTHR35864:SF1">
    <property type="entry name" value="ZINC METALLOPROTEASE YWHC-RELATED"/>
    <property type="match status" value="1"/>
</dbReference>
<dbReference type="CDD" id="cd06158">
    <property type="entry name" value="S2P-M50_like_1"/>
    <property type="match status" value="1"/>
</dbReference>
<dbReference type="InterPro" id="IPR044537">
    <property type="entry name" value="Rip2-like"/>
</dbReference>
<evidence type="ECO:0000313" key="15">
    <source>
        <dbReference type="EMBL" id="HHM01561.1"/>
    </source>
</evidence>
<comment type="similarity">
    <text evidence="3">Belongs to the peptidase M50B family.</text>
</comment>
<dbReference type="AlphaFoldDB" id="A0A7V5RN37"/>
<evidence type="ECO:0000256" key="5">
    <source>
        <dbReference type="ARBA" id="ARBA00022670"/>
    </source>
</evidence>
<dbReference type="EMBL" id="DRLI01000042">
    <property type="protein sequence ID" value="HHM01561.1"/>
    <property type="molecule type" value="Genomic_DNA"/>
</dbReference>
<evidence type="ECO:0000256" key="4">
    <source>
        <dbReference type="ARBA" id="ARBA00022475"/>
    </source>
</evidence>
<comment type="caution">
    <text evidence="15">The sequence shown here is derived from an EMBL/GenBank/DDBJ whole genome shotgun (WGS) entry which is preliminary data.</text>
</comment>
<keyword evidence="12 13" id="KW-0472">Membrane</keyword>
<keyword evidence="6 13" id="KW-0812">Transmembrane</keyword>
<dbReference type="GO" id="GO:0006508">
    <property type="term" value="P:proteolysis"/>
    <property type="evidence" value="ECO:0007669"/>
    <property type="project" value="UniProtKB-KW"/>
</dbReference>
<evidence type="ECO:0000256" key="8">
    <source>
        <dbReference type="ARBA" id="ARBA00022801"/>
    </source>
</evidence>
<protein>
    <submittedName>
        <fullName evidence="15">Site-2 protease family protein</fullName>
    </submittedName>
</protein>
<dbReference type="InterPro" id="IPR008915">
    <property type="entry name" value="Peptidase_M50"/>
</dbReference>
<dbReference type="InterPro" id="IPR052348">
    <property type="entry name" value="Metallopeptidase_M50B"/>
</dbReference>
<evidence type="ECO:0000256" key="9">
    <source>
        <dbReference type="ARBA" id="ARBA00022833"/>
    </source>
</evidence>
<accession>A0A7V5RN37</accession>
<feature type="transmembrane region" description="Helical" evidence="13">
    <location>
        <begin position="65"/>
        <end position="88"/>
    </location>
</feature>
<dbReference type="GO" id="GO:0046872">
    <property type="term" value="F:metal ion binding"/>
    <property type="evidence" value="ECO:0007669"/>
    <property type="project" value="UniProtKB-KW"/>
</dbReference>
<keyword evidence="5 15" id="KW-0645">Protease</keyword>
<organism evidence="15">
    <name type="scientific">Caldithrix abyssi</name>
    <dbReference type="NCBI Taxonomy" id="187145"/>
    <lineage>
        <taxon>Bacteria</taxon>
        <taxon>Pseudomonadati</taxon>
        <taxon>Calditrichota</taxon>
        <taxon>Calditrichia</taxon>
        <taxon>Calditrichales</taxon>
        <taxon>Calditrichaceae</taxon>
        <taxon>Caldithrix</taxon>
    </lineage>
</organism>
<evidence type="ECO:0000256" key="6">
    <source>
        <dbReference type="ARBA" id="ARBA00022692"/>
    </source>
</evidence>
<comment type="subcellular location">
    <subcellularLocation>
        <location evidence="2">Cell membrane</location>
        <topology evidence="2">Multi-pass membrane protein</topology>
    </subcellularLocation>
</comment>
<name>A0A7V5RN37_CALAY</name>
<dbReference type="Pfam" id="PF02163">
    <property type="entry name" value="Peptidase_M50"/>
    <property type="match status" value="1"/>
</dbReference>
<evidence type="ECO:0000256" key="2">
    <source>
        <dbReference type="ARBA" id="ARBA00004651"/>
    </source>
</evidence>
<evidence type="ECO:0000256" key="11">
    <source>
        <dbReference type="ARBA" id="ARBA00023049"/>
    </source>
</evidence>
<evidence type="ECO:0000259" key="14">
    <source>
        <dbReference type="Pfam" id="PF02163"/>
    </source>
</evidence>
<evidence type="ECO:0000256" key="3">
    <source>
        <dbReference type="ARBA" id="ARBA00007931"/>
    </source>
</evidence>
<evidence type="ECO:0000256" key="7">
    <source>
        <dbReference type="ARBA" id="ARBA00022723"/>
    </source>
</evidence>
<comment type="cofactor">
    <cofactor evidence="1">
        <name>Zn(2+)</name>
        <dbReference type="ChEBI" id="CHEBI:29105"/>
    </cofactor>
</comment>
<evidence type="ECO:0000256" key="1">
    <source>
        <dbReference type="ARBA" id="ARBA00001947"/>
    </source>
</evidence>
<feature type="transmembrane region" description="Helical" evidence="13">
    <location>
        <begin position="130"/>
        <end position="153"/>
    </location>
</feature>
<feature type="domain" description="Peptidase M50" evidence="14">
    <location>
        <begin position="26"/>
        <end position="124"/>
    </location>
</feature>
<feature type="transmembrane region" description="Helical" evidence="13">
    <location>
        <begin position="197"/>
        <end position="217"/>
    </location>
</feature>
<feature type="transmembrane region" description="Helical" evidence="13">
    <location>
        <begin position="12"/>
        <end position="31"/>
    </location>
</feature>
<keyword evidence="10 13" id="KW-1133">Transmembrane helix</keyword>
<dbReference type="GO" id="GO:0008237">
    <property type="term" value="F:metallopeptidase activity"/>
    <property type="evidence" value="ECO:0007669"/>
    <property type="project" value="UniProtKB-KW"/>
</dbReference>
<evidence type="ECO:0000256" key="12">
    <source>
        <dbReference type="ARBA" id="ARBA00023136"/>
    </source>
</evidence>
<keyword evidence="8" id="KW-0378">Hydrolase</keyword>
<keyword evidence="11" id="KW-0482">Metalloprotease</keyword>
<sequence length="230" mass="25703">MTLALLGHWPQWDGFITFLTVTCGWIISLALHEFSHAYTAYRHGDLSVEEKGYLTLNPLLYTHPFLSIVVPVLFLLMGGIGLPGGAVYINTQAIKSRKALSLISLAGPAANALVAIVLLTVLHFAPIPPLFLPSISLLLFLQISAILFNMLPIPGLDGFGFIQPWLPPALLTRFKDLTGIIVLAMMYAFFTDSFISRAFWEVVIFFSDVIGINIDWVRKGFSMMRFWELW</sequence>
<evidence type="ECO:0000256" key="10">
    <source>
        <dbReference type="ARBA" id="ARBA00022989"/>
    </source>
</evidence>